<reference evidence="2 3" key="1">
    <citation type="journal article" date="2024" name="G3 (Bethesda)">
        <title>Genome assembly of Hibiscus sabdariffa L. provides insights into metabolisms of medicinal natural products.</title>
        <authorList>
            <person name="Kim T."/>
        </authorList>
    </citation>
    <scope>NUCLEOTIDE SEQUENCE [LARGE SCALE GENOMIC DNA]</scope>
    <source>
        <strain evidence="2">TK-2024</strain>
        <tissue evidence="2">Old leaves</tissue>
    </source>
</reference>
<evidence type="ECO:0000313" key="3">
    <source>
        <dbReference type="Proteomes" id="UP001472677"/>
    </source>
</evidence>
<keyword evidence="1" id="KW-0812">Transmembrane</keyword>
<proteinExistence type="predicted"/>
<comment type="caution">
    <text evidence="2">The sequence shown here is derived from an EMBL/GenBank/DDBJ whole genome shotgun (WGS) entry which is preliminary data.</text>
</comment>
<feature type="transmembrane region" description="Helical" evidence="1">
    <location>
        <begin position="38"/>
        <end position="58"/>
    </location>
</feature>
<dbReference type="EMBL" id="JBBPBM010000045">
    <property type="protein sequence ID" value="KAK8522758.1"/>
    <property type="molecule type" value="Genomic_DNA"/>
</dbReference>
<name>A0ABR2CSK8_9ROSI</name>
<gene>
    <name evidence="2" type="ORF">V6N12_056454</name>
</gene>
<accession>A0ABR2CSK8</accession>
<evidence type="ECO:0000256" key="1">
    <source>
        <dbReference type="SAM" id="Phobius"/>
    </source>
</evidence>
<keyword evidence="1" id="KW-0472">Membrane</keyword>
<protein>
    <submittedName>
        <fullName evidence="2">Uncharacterized protein</fullName>
    </submittedName>
</protein>
<evidence type="ECO:0000313" key="2">
    <source>
        <dbReference type="EMBL" id="KAK8522758.1"/>
    </source>
</evidence>
<keyword evidence="3" id="KW-1185">Reference proteome</keyword>
<keyword evidence="1" id="KW-1133">Transmembrane helix</keyword>
<dbReference type="Proteomes" id="UP001472677">
    <property type="component" value="Unassembled WGS sequence"/>
</dbReference>
<sequence>MEFERVAERSHYRIEGRIQVSQRNGGKWYGSAGGRRAAAGNVAVSFCAGCCYIQMLIYSKEKIRHFVRTRGGRAGFSPLVK</sequence>
<organism evidence="2 3">
    <name type="scientific">Hibiscus sabdariffa</name>
    <name type="common">roselle</name>
    <dbReference type="NCBI Taxonomy" id="183260"/>
    <lineage>
        <taxon>Eukaryota</taxon>
        <taxon>Viridiplantae</taxon>
        <taxon>Streptophyta</taxon>
        <taxon>Embryophyta</taxon>
        <taxon>Tracheophyta</taxon>
        <taxon>Spermatophyta</taxon>
        <taxon>Magnoliopsida</taxon>
        <taxon>eudicotyledons</taxon>
        <taxon>Gunneridae</taxon>
        <taxon>Pentapetalae</taxon>
        <taxon>rosids</taxon>
        <taxon>malvids</taxon>
        <taxon>Malvales</taxon>
        <taxon>Malvaceae</taxon>
        <taxon>Malvoideae</taxon>
        <taxon>Hibiscus</taxon>
    </lineage>
</organism>